<dbReference type="PATRIC" id="fig|929558.5.peg.1984"/>
<dbReference type="AlphaFoldDB" id="B6BJ02"/>
<evidence type="ECO:0000313" key="1">
    <source>
        <dbReference type="EMBL" id="EHP30516.1"/>
    </source>
</evidence>
<keyword evidence="2" id="KW-1185">Reference proteome</keyword>
<dbReference type="EMBL" id="AFRZ01000001">
    <property type="protein sequence ID" value="EHP30516.1"/>
    <property type="molecule type" value="Genomic_DNA"/>
</dbReference>
<sequence>MRLLDTTDLHLNKTWLDVDVEYLENKKIIEGYEGRYKW</sequence>
<organism evidence="1 2">
    <name type="scientific">Sulfurimonas gotlandica (strain DSM 19862 / JCM 16533 / GD1)</name>
    <dbReference type="NCBI Taxonomy" id="929558"/>
    <lineage>
        <taxon>Bacteria</taxon>
        <taxon>Pseudomonadati</taxon>
        <taxon>Campylobacterota</taxon>
        <taxon>Epsilonproteobacteria</taxon>
        <taxon>Campylobacterales</taxon>
        <taxon>Sulfurimonadaceae</taxon>
        <taxon>Sulfurimonas</taxon>
    </lineage>
</organism>
<evidence type="ECO:0000313" key="2">
    <source>
        <dbReference type="Proteomes" id="UP000006431"/>
    </source>
</evidence>
<comment type="caution">
    <text evidence="1">The sequence shown here is derived from an EMBL/GenBank/DDBJ whole genome shotgun (WGS) entry which is preliminary data.</text>
</comment>
<gene>
    <name evidence="1" type="ORF">SMGD1_1993</name>
</gene>
<dbReference type="HOGENOM" id="CLU_3333857_0_0_7"/>
<accession>B6BJ02</accession>
<accession>H1FWU0</accession>
<proteinExistence type="predicted"/>
<dbReference type="Proteomes" id="UP000006431">
    <property type="component" value="Unassembled WGS sequence"/>
</dbReference>
<reference evidence="1 2" key="1">
    <citation type="journal article" date="2012" name="Proc. Natl. Acad. Sci. U.S.A.">
        <title>Genome and physiology of a model Epsilonproteobacterium responsible for sulfide detoxification in marine oxygen depletion zones.</title>
        <authorList>
            <person name="Grote J."/>
            <person name="Schott T."/>
            <person name="Bruckner C.G."/>
            <person name="Glockner F.O."/>
            <person name="Jost G."/>
            <person name="Teeling H."/>
            <person name="Labrenz M."/>
            <person name="Jurgens K."/>
        </authorList>
    </citation>
    <scope>NUCLEOTIDE SEQUENCE [LARGE SCALE GENOMIC DNA]</scope>
    <source>
        <strain evidence="1 2">GD1</strain>
    </source>
</reference>
<protein>
    <submittedName>
        <fullName evidence="1">Uncharacterized protein</fullName>
    </submittedName>
</protein>
<name>B6BJ02_SULGG</name>